<organism evidence="2 3">
    <name type="scientific">Ammoniphilus resinae</name>
    <dbReference type="NCBI Taxonomy" id="861532"/>
    <lineage>
        <taxon>Bacteria</taxon>
        <taxon>Bacillati</taxon>
        <taxon>Bacillota</taxon>
        <taxon>Bacilli</taxon>
        <taxon>Bacillales</taxon>
        <taxon>Paenibacillaceae</taxon>
        <taxon>Aneurinibacillus group</taxon>
        <taxon>Ammoniphilus</taxon>
    </lineage>
</organism>
<dbReference type="Pfam" id="PF13401">
    <property type="entry name" value="AAA_22"/>
    <property type="match status" value="1"/>
</dbReference>
<feature type="domain" description="ORC1/DEAH AAA+ ATPase" evidence="1">
    <location>
        <begin position="46"/>
        <end position="177"/>
    </location>
</feature>
<name>A0ABS4GNV1_9BACL</name>
<dbReference type="Gene3D" id="3.40.50.300">
    <property type="entry name" value="P-loop containing nucleotide triphosphate hydrolases"/>
    <property type="match status" value="1"/>
</dbReference>
<dbReference type="SUPFAM" id="SSF52540">
    <property type="entry name" value="P-loop containing nucleoside triphosphate hydrolases"/>
    <property type="match status" value="1"/>
</dbReference>
<evidence type="ECO:0000313" key="2">
    <source>
        <dbReference type="EMBL" id="MBP1931948.1"/>
    </source>
</evidence>
<dbReference type="Proteomes" id="UP001519343">
    <property type="component" value="Unassembled WGS sequence"/>
</dbReference>
<evidence type="ECO:0000259" key="1">
    <source>
        <dbReference type="Pfam" id="PF13401"/>
    </source>
</evidence>
<gene>
    <name evidence="2" type="ORF">J2Z37_001949</name>
</gene>
<comment type="caution">
    <text evidence="2">The sequence shown here is derived from an EMBL/GenBank/DDBJ whole genome shotgun (WGS) entry which is preliminary data.</text>
</comment>
<keyword evidence="3" id="KW-1185">Reference proteome</keyword>
<dbReference type="EMBL" id="JAGGKT010000004">
    <property type="protein sequence ID" value="MBP1931948.1"/>
    <property type="molecule type" value="Genomic_DNA"/>
</dbReference>
<sequence>MNTDERPFVPKGSHPIETGRYLLPTNEIVRMHDTVTQWIDNRTPGGMIYGRPRIGKSRAINYLMLDLPSEFGENLPIYKMSCRKYKQPSENSFFEDLLNDVGHALPYSGKANLKRDRLFNFFLERAERAAQKRIILFIDDAQRLHEIHYDWLMDIYNELDNDGVSMTVILVGQEQLIHQRSSFIQSKNAQIIGRFMVHEYKFIGIKNISDMATCLSGYDNISEYPEGSGWSFTRYFFPEAFKQGQRIESCAEDLFSVITNLKAEAGLTKSTEIPMQYFTLTVEYAMRRFGVNGEDVEWLNRAHWKQALINSGYIKAEAYQDVV</sequence>
<proteinExistence type="predicted"/>
<dbReference type="InterPro" id="IPR027417">
    <property type="entry name" value="P-loop_NTPase"/>
</dbReference>
<protein>
    <recommendedName>
        <fullName evidence="1">ORC1/DEAH AAA+ ATPase domain-containing protein</fullName>
    </recommendedName>
</protein>
<dbReference type="InterPro" id="IPR049945">
    <property type="entry name" value="AAA_22"/>
</dbReference>
<accession>A0ABS4GNV1</accession>
<evidence type="ECO:0000313" key="3">
    <source>
        <dbReference type="Proteomes" id="UP001519343"/>
    </source>
</evidence>
<reference evidence="2 3" key="1">
    <citation type="submission" date="2021-03" db="EMBL/GenBank/DDBJ databases">
        <title>Genomic Encyclopedia of Type Strains, Phase IV (KMG-IV): sequencing the most valuable type-strain genomes for metagenomic binning, comparative biology and taxonomic classification.</title>
        <authorList>
            <person name="Goeker M."/>
        </authorList>
    </citation>
    <scope>NUCLEOTIDE SEQUENCE [LARGE SCALE GENOMIC DNA]</scope>
    <source>
        <strain evidence="2 3">DSM 24738</strain>
    </source>
</reference>